<dbReference type="AlphaFoldDB" id="A0A1G5PPE8"/>
<dbReference type="Proteomes" id="UP000183223">
    <property type="component" value="Unassembled WGS sequence"/>
</dbReference>
<feature type="transmembrane region" description="Helical" evidence="4">
    <location>
        <begin position="192"/>
        <end position="214"/>
    </location>
</feature>
<keyword evidence="4" id="KW-1133">Transmembrane helix</keyword>
<dbReference type="STRING" id="29488.KS18_02055"/>
<dbReference type="Pfam" id="PF01569">
    <property type="entry name" value="PAP2"/>
    <property type="match status" value="1"/>
</dbReference>
<proteinExistence type="predicted"/>
<feature type="transmembrane region" description="Helical" evidence="4">
    <location>
        <begin position="58"/>
        <end position="77"/>
    </location>
</feature>
<evidence type="ECO:0000256" key="1">
    <source>
        <dbReference type="ARBA" id="ARBA00012374"/>
    </source>
</evidence>
<gene>
    <name evidence="6" type="ORF">SAMN02982990_00061</name>
</gene>
<dbReference type="NCBIfam" id="NF007975">
    <property type="entry name" value="PRK10699.1"/>
    <property type="match status" value="1"/>
</dbReference>
<evidence type="ECO:0000256" key="2">
    <source>
        <dbReference type="ARBA" id="ARBA00032707"/>
    </source>
</evidence>
<dbReference type="EC" id="3.6.1.27" evidence="1"/>
<evidence type="ECO:0000256" key="3">
    <source>
        <dbReference type="ARBA" id="ARBA00047594"/>
    </source>
</evidence>
<evidence type="ECO:0000313" key="6">
    <source>
        <dbReference type="EMBL" id="SCZ51186.1"/>
    </source>
</evidence>
<dbReference type="PANTHER" id="PTHR14969:SF54">
    <property type="entry name" value="PHOSPHATIDYLGLYCEROPHOSPHATASE B"/>
    <property type="match status" value="1"/>
</dbReference>
<organism evidence="6 7">
    <name type="scientific">Photorhabdus luminescens</name>
    <name type="common">Xenorhabdus luminescens</name>
    <dbReference type="NCBI Taxonomy" id="29488"/>
    <lineage>
        <taxon>Bacteria</taxon>
        <taxon>Pseudomonadati</taxon>
        <taxon>Pseudomonadota</taxon>
        <taxon>Gammaproteobacteria</taxon>
        <taxon>Enterobacterales</taxon>
        <taxon>Morganellaceae</taxon>
        <taxon>Photorhabdus</taxon>
    </lineage>
</organism>
<accession>A0A1G5PPE8</accession>
<name>A0A1G5PPE8_PHOLU</name>
<reference evidence="7" key="1">
    <citation type="submission" date="2016-10" db="EMBL/GenBank/DDBJ databases">
        <authorList>
            <person name="Varghese N."/>
            <person name="Submissions S."/>
        </authorList>
    </citation>
    <scope>NUCLEOTIDE SEQUENCE [LARGE SCALE GENOMIC DNA]</scope>
    <source>
        <strain evidence="7">ATCC 29999</strain>
    </source>
</reference>
<dbReference type="InterPro" id="IPR000326">
    <property type="entry name" value="PAP2/HPO"/>
</dbReference>
<dbReference type="Gene3D" id="1.20.144.10">
    <property type="entry name" value="Phosphatidic acid phosphatase type 2/haloperoxidase"/>
    <property type="match status" value="1"/>
</dbReference>
<dbReference type="GO" id="GO:0005886">
    <property type="term" value="C:plasma membrane"/>
    <property type="evidence" value="ECO:0007669"/>
    <property type="project" value="TreeGrafter"/>
</dbReference>
<evidence type="ECO:0000313" key="7">
    <source>
        <dbReference type="Proteomes" id="UP000183223"/>
    </source>
</evidence>
<dbReference type="GO" id="GO:0050380">
    <property type="term" value="F:undecaprenyl-diphosphatase activity"/>
    <property type="evidence" value="ECO:0007669"/>
    <property type="project" value="UniProtKB-EC"/>
</dbReference>
<evidence type="ECO:0000256" key="4">
    <source>
        <dbReference type="SAM" id="Phobius"/>
    </source>
</evidence>
<protein>
    <recommendedName>
        <fullName evidence="1">undecaprenyl-diphosphate phosphatase</fullName>
        <ecNumber evidence="1">3.6.1.27</ecNumber>
    </recommendedName>
    <alternativeName>
        <fullName evidence="2">Undecaprenyl pyrophosphate phosphatase</fullName>
    </alternativeName>
</protein>
<feature type="transmembrane region" description="Helical" evidence="4">
    <location>
        <begin position="220"/>
        <end position="238"/>
    </location>
</feature>
<keyword evidence="4" id="KW-0472">Membrane</keyword>
<dbReference type="PANTHER" id="PTHR14969">
    <property type="entry name" value="SPHINGOSINE-1-PHOSPHATE PHOSPHOHYDROLASE"/>
    <property type="match status" value="1"/>
</dbReference>
<dbReference type="SMART" id="SM00014">
    <property type="entry name" value="acidPPc"/>
    <property type="match status" value="1"/>
</dbReference>
<evidence type="ECO:0000259" key="5">
    <source>
        <dbReference type="SMART" id="SM00014"/>
    </source>
</evidence>
<dbReference type="SUPFAM" id="SSF48317">
    <property type="entry name" value="Acid phosphatase/Vanadium-dependent haloperoxidase"/>
    <property type="match status" value="1"/>
</dbReference>
<keyword evidence="4" id="KW-0812">Transmembrane</keyword>
<sequence length="252" mass="29304">MYKNSLVLDMSQFIKPIVIATLILLLPPVAVLMSGWQWQPMGEYLWLEILYWITNTSGKPWCYLVFLFFILGLLLFATSARQGGILVAIVIALLLTGQGIKVLVKNTTKEPRPYVVWLEKNYRVPTDEFYQHQRKQRAELLQRYLKADDRIPQWQLTHWKRETGYAFPSGHTLFAASLSLLLVGFLWPRRRYILSIIVTIWAMCVLISRMALGMHWPQDIITSTLISAVLVMAICYLTEKRRLINDKKDFVV</sequence>
<keyword evidence="7" id="KW-1185">Reference proteome</keyword>
<comment type="catalytic activity">
    <reaction evidence="3">
        <text>di-trans,octa-cis-undecaprenyl diphosphate + H2O = di-trans,octa-cis-undecaprenyl phosphate + phosphate + H(+)</text>
        <dbReference type="Rhea" id="RHEA:28094"/>
        <dbReference type="ChEBI" id="CHEBI:15377"/>
        <dbReference type="ChEBI" id="CHEBI:15378"/>
        <dbReference type="ChEBI" id="CHEBI:43474"/>
        <dbReference type="ChEBI" id="CHEBI:58405"/>
        <dbReference type="ChEBI" id="CHEBI:60392"/>
        <dbReference type="EC" id="3.6.1.27"/>
    </reaction>
</comment>
<feature type="domain" description="Phosphatidic acid phosphatase type 2/haloperoxidase" evidence="5">
    <location>
        <begin position="85"/>
        <end position="235"/>
    </location>
</feature>
<feature type="transmembrane region" description="Helical" evidence="4">
    <location>
        <begin position="165"/>
        <end position="185"/>
    </location>
</feature>
<dbReference type="CDD" id="cd01610">
    <property type="entry name" value="PAP2_like"/>
    <property type="match status" value="1"/>
</dbReference>
<dbReference type="EMBL" id="FMWJ01000001">
    <property type="protein sequence ID" value="SCZ51186.1"/>
    <property type="molecule type" value="Genomic_DNA"/>
</dbReference>
<feature type="transmembrane region" description="Helical" evidence="4">
    <location>
        <begin position="12"/>
        <end position="38"/>
    </location>
</feature>
<dbReference type="InterPro" id="IPR036938">
    <property type="entry name" value="PAP2/HPO_sf"/>
</dbReference>
<feature type="transmembrane region" description="Helical" evidence="4">
    <location>
        <begin position="84"/>
        <end position="104"/>
    </location>
</feature>